<dbReference type="Pfam" id="PF00460">
    <property type="entry name" value="Flg_bb_rod"/>
    <property type="match status" value="1"/>
</dbReference>
<feature type="domain" description="Flagellar basal body rod protein N-terminal" evidence="3">
    <location>
        <begin position="15"/>
        <end position="35"/>
    </location>
</feature>
<evidence type="ECO:0000256" key="1">
    <source>
        <dbReference type="ARBA" id="ARBA00009677"/>
    </source>
</evidence>
<dbReference type="Pfam" id="PF22692">
    <property type="entry name" value="LlgE_F_G_D1"/>
    <property type="match status" value="1"/>
</dbReference>
<dbReference type="PANTHER" id="PTHR30435">
    <property type="entry name" value="FLAGELLAR PROTEIN"/>
    <property type="match status" value="1"/>
</dbReference>
<dbReference type="RefSeq" id="WP_210090553.1">
    <property type="nucleotide sequence ID" value="NZ_JAGGKG010000020.1"/>
</dbReference>
<evidence type="ECO:0000259" key="3">
    <source>
        <dbReference type="Pfam" id="PF00460"/>
    </source>
</evidence>
<organism evidence="6 7">
    <name type="scientific">Paenibacillus turicensis</name>
    <dbReference type="NCBI Taxonomy" id="160487"/>
    <lineage>
        <taxon>Bacteria</taxon>
        <taxon>Bacillati</taxon>
        <taxon>Bacillota</taxon>
        <taxon>Bacilli</taxon>
        <taxon>Bacillales</taxon>
        <taxon>Paenibacillaceae</taxon>
        <taxon>Paenibacillus</taxon>
    </lineage>
</organism>
<evidence type="ECO:0000256" key="2">
    <source>
        <dbReference type="RuleBase" id="RU362116"/>
    </source>
</evidence>
<dbReference type="SUPFAM" id="SSF117143">
    <property type="entry name" value="Flagellar hook protein flgE"/>
    <property type="match status" value="1"/>
</dbReference>
<comment type="subcellular location">
    <subcellularLocation>
        <location evidence="2">Bacterial flagellum basal body</location>
    </subcellularLocation>
</comment>
<sequence>MNNSMISAMVSLGGTQQRLDLLADNLANANTAGYKSKQATFEETLTAVKKQGDKFKLDGRATPMGIQMGFGSKLSYISQNNKQGNLIETGNKTDLAIQGNALFKVSLSEEGPTAYTRGGDFHLQPNPENEEEAYLVNSQGYFVLNEENERITVPANGEFNIDPDGNITALQGDEVVGLGAINVSVVIRPDALERRDNGLYVIRADAGLNVNAAGPQGEVRVLEQAVLQNNNTIDPQSSQRAKLQQGVIENSNVDISGTMAELIQVQRTYQLAARALTSSDNMMNLANNLRG</sequence>
<keyword evidence="6" id="KW-0969">Cilium</keyword>
<dbReference type="InterPro" id="IPR020013">
    <property type="entry name" value="Flagellar_FlgE/F/G"/>
</dbReference>
<dbReference type="Proteomes" id="UP001519272">
    <property type="component" value="Unassembled WGS sequence"/>
</dbReference>
<dbReference type="PANTHER" id="PTHR30435:SF19">
    <property type="entry name" value="FLAGELLAR BASAL-BODY ROD PROTEIN FLGG"/>
    <property type="match status" value="1"/>
</dbReference>
<reference evidence="6 7" key="1">
    <citation type="submission" date="2021-03" db="EMBL/GenBank/DDBJ databases">
        <title>Genomic Encyclopedia of Type Strains, Phase IV (KMG-IV): sequencing the most valuable type-strain genomes for metagenomic binning, comparative biology and taxonomic classification.</title>
        <authorList>
            <person name="Goeker M."/>
        </authorList>
    </citation>
    <scope>NUCLEOTIDE SEQUENCE [LARGE SCALE GENOMIC DNA]</scope>
    <source>
        <strain evidence="6 7">DSM 14349</strain>
    </source>
</reference>
<dbReference type="EMBL" id="JAGGKG010000020">
    <property type="protein sequence ID" value="MBP1906966.1"/>
    <property type="molecule type" value="Genomic_DNA"/>
</dbReference>
<protein>
    <submittedName>
        <fullName evidence="6">Flagellar basal-body rod protein FlgG</fullName>
    </submittedName>
</protein>
<dbReference type="Pfam" id="PF06429">
    <property type="entry name" value="Flg_bbr_C"/>
    <property type="match status" value="1"/>
</dbReference>
<evidence type="ECO:0000313" key="7">
    <source>
        <dbReference type="Proteomes" id="UP001519272"/>
    </source>
</evidence>
<dbReference type="NCBIfam" id="TIGR03506">
    <property type="entry name" value="FlgEFG_subfam"/>
    <property type="match status" value="1"/>
</dbReference>
<dbReference type="InterPro" id="IPR037925">
    <property type="entry name" value="FlgE/F/G-like"/>
</dbReference>
<name>A0ABS4FWK9_9BACL</name>
<accession>A0ABS4FWK9</accession>
<comment type="caution">
    <text evidence="6">The sequence shown here is derived from an EMBL/GenBank/DDBJ whole genome shotgun (WGS) entry which is preliminary data.</text>
</comment>
<proteinExistence type="inferred from homology"/>
<feature type="domain" description="Flagellar hook protein FlgE/F/G-like D1" evidence="5">
    <location>
        <begin position="96"/>
        <end position="169"/>
    </location>
</feature>
<dbReference type="InterPro" id="IPR010930">
    <property type="entry name" value="Flg_bb/hook_C_dom"/>
</dbReference>
<dbReference type="InterPro" id="IPR053967">
    <property type="entry name" value="LlgE_F_G-like_D1"/>
</dbReference>
<dbReference type="InterPro" id="IPR001444">
    <property type="entry name" value="Flag_bb_rod_N"/>
</dbReference>
<keyword evidence="6" id="KW-0966">Cell projection</keyword>
<keyword evidence="7" id="KW-1185">Reference proteome</keyword>
<evidence type="ECO:0000259" key="5">
    <source>
        <dbReference type="Pfam" id="PF22692"/>
    </source>
</evidence>
<evidence type="ECO:0000259" key="4">
    <source>
        <dbReference type="Pfam" id="PF06429"/>
    </source>
</evidence>
<keyword evidence="2" id="KW-0975">Bacterial flagellum</keyword>
<gene>
    <name evidence="6" type="ORF">J2Z32_003631</name>
</gene>
<comment type="similarity">
    <text evidence="1 2">Belongs to the flagella basal body rod proteins family.</text>
</comment>
<evidence type="ECO:0000313" key="6">
    <source>
        <dbReference type="EMBL" id="MBP1906966.1"/>
    </source>
</evidence>
<keyword evidence="6" id="KW-0282">Flagellum</keyword>
<feature type="domain" description="Flagellar basal-body/hook protein C-terminal" evidence="4">
    <location>
        <begin position="244"/>
        <end position="289"/>
    </location>
</feature>